<evidence type="ECO:0000313" key="3">
    <source>
        <dbReference type="Proteomes" id="UP000219813"/>
    </source>
</evidence>
<dbReference type="Proteomes" id="UP000219813">
    <property type="component" value="Unassembled WGS sequence"/>
</dbReference>
<keyword evidence="1" id="KW-0732">Signal</keyword>
<sequence>MIAHINKLTFFIIIFSFSLLIWISQDAYAADINTESVNNKKYHNHKFDLGMRRFFLGPMYYEGDKSKQKHYKKYCFSNLLGCYDTSKYKDIILNSYNPNVSDAALVELYNELKEEAKKYDGYRPREKEIEKYIYYLLYYLKLKYKKRVVTASPPKKEKYEKLLQIVSSPKTKNLLRLTIPKLAESYYLFSYIPYIDHSIDEVILSDLIGQANTILSLHNKN</sequence>
<reference evidence="2 3" key="1">
    <citation type="submission" date="2016-06" db="EMBL/GenBank/DDBJ databases">
        <authorList>
            <consortium name="Pathogen Informatics"/>
        </authorList>
    </citation>
    <scope>NUCLEOTIDE SEQUENCE [LARGE SCALE GENOMIC DNA]</scope>
</reference>
<gene>
    <name evidence="2" type="primary">PmUG01_00066900</name>
    <name evidence="2" type="ORF">PMUG01_00066900</name>
</gene>
<evidence type="ECO:0000313" key="2">
    <source>
        <dbReference type="EMBL" id="SBT85870.1"/>
    </source>
</evidence>
<name>A0A1D3JHX4_PLAMA</name>
<dbReference type="KEGG" id="pmal:PMUG01_00066900"/>
<dbReference type="AlphaFoldDB" id="A0A1D3JHX4"/>
<feature type="chain" id="PRO_5008915792" evidence="1">
    <location>
        <begin position="30"/>
        <end position="221"/>
    </location>
</feature>
<feature type="signal peptide" evidence="1">
    <location>
        <begin position="1"/>
        <end position="29"/>
    </location>
</feature>
<dbReference type="GeneID" id="39866136"/>
<dbReference type="VEuPathDB" id="PlasmoDB:PmUG01_00066900"/>
<dbReference type="EMBL" id="FLRL01000032">
    <property type="protein sequence ID" value="SBT85870.1"/>
    <property type="molecule type" value="Genomic_DNA"/>
</dbReference>
<proteinExistence type="predicted"/>
<protein>
    <submittedName>
        <fullName evidence="2">Uncharacterized protein</fullName>
    </submittedName>
</protein>
<accession>A0A1D3JHX4</accession>
<keyword evidence="3" id="KW-1185">Reference proteome</keyword>
<organism evidence="2 3">
    <name type="scientific">Plasmodium malariae</name>
    <dbReference type="NCBI Taxonomy" id="5858"/>
    <lineage>
        <taxon>Eukaryota</taxon>
        <taxon>Sar</taxon>
        <taxon>Alveolata</taxon>
        <taxon>Apicomplexa</taxon>
        <taxon>Aconoidasida</taxon>
        <taxon>Haemosporida</taxon>
        <taxon>Plasmodiidae</taxon>
        <taxon>Plasmodium</taxon>
        <taxon>Plasmodium (Plasmodium)</taxon>
    </lineage>
</organism>
<evidence type="ECO:0000256" key="1">
    <source>
        <dbReference type="SAM" id="SignalP"/>
    </source>
</evidence>
<dbReference type="RefSeq" id="XP_028859153.1">
    <property type="nucleotide sequence ID" value="XM_029005389.1"/>
</dbReference>